<feature type="region of interest" description="Disordered" evidence="2">
    <location>
        <begin position="218"/>
        <end position="384"/>
    </location>
</feature>
<dbReference type="Gene3D" id="1.20.5.370">
    <property type="match status" value="1"/>
</dbReference>
<reference evidence="3" key="2">
    <citation type="submission" date="2023-05" db="EMBL/GenBank/DDBJ databases">
        <authorList>
            <consortium name="Lawrence Berkeley National Laboratory"/>
            <person name="Steindorff A."/>
            <person name="Hensen N."/>
            <person name="Bonometti L."/>
            <person name="Westerberg I."/>
            <person name="Brannstrom I.O."/>
            <person name="Guillou S."/>
            <person name="Cros-Aarteil S."/>
            <person name="Calhoun S."/>
            <person name="Haridas S."/>
            <person name="Kuo A."/>
            <person name="Mondo S."/>
            <person name="Pangilinan J."/>
            <person name="Riley R."/>
            <person name="Labutti K."/>
            <person name="Andreopoulos B."/>
            <person name="Lipzen A."/>
            <person name="Chen C."/>
            <person name="Yanf M."/>
            <person name="Daum C."/>
            <person name="Ng V."/>
            <person name="Clum A."/>
            <person name="Ohm R."/>
            <person name="Martin F."/>
            <person name="Silar P."/>
            <person name="Natvig D."/>
            <person name="Lalanne C."/>
            <person name="Gautier V."/>
            <person name="Ament-Velasquez S.L."/>
            <person name="Kruys A."/>
            <person name="Hutchinson M.I."/>
            <person name="Powell A.J."/>
            <person name="Barry K."/>
            <person name="Miller A.N."/>
            <person name="Grigoriev I.V."/>
            <person name="Debuchy R."/>
            <person name="Gladieux P."/>
            <person name="Thoren M.H."/>
            <person name="Johannesson H."/>
        </authorList>
    </citation>
    <scope>NUCLEOTIDE SEQUENCE</scope>
    <source>
        <strain evidence="3">CBS 757.83</strain>
    </source>
</reference>
<evidence type="ECO:0000313" key="4">
    <source>
        <dbReference type="Proteomes" id="UP001305647"/>
    </source>
</evidence>
<proteinExistence type="predicted"/>
<evidence type="ECO:0000256" key="2">
    <source>
        <dbReference type="SAM" id="MobiDB-lite"/>
    </source>
</evidence>
<dbReference type="InterPro" id="IPR014751">
    <property type="entry name" value="XRCC4-like_C"/>
</dbReference>
<feature type="coiled-coil region" evidence="1">
    <location>
        <begin position="153"/>
        <end position="187"/>
    </location>
</feature>
<organism evidence="3 4">
    <name type="scientific">Parathielavia hyrcaniae</name>
    <dbReference type="NCBI Taxonomy" id="113614"/>
    <lineage>
        <taxon>Eukaryota</taxon>
        <taxon>Fungi</taxon>
        <taxon>Dikarya</taxon>
        <taxon>Ascomycota</taxon>
        <taxon>Pezizomycotina</taxon>
        <taxon>Sordariomycetes</taxon>
        <taxon>Sordariomycetidae</taxon>
        <taxon>Sordariales</taxon>
        <taxon>Chaetomiaceae</taxon>
        <taxon>Parathielavia</taxon>
    </lineage>
</organism>
<dbReference type="AlphaFoldDB" id="A0AAN6PZV3"/>
<evidence type="ECO:0000313" key="3">
    <source>
        <dbReference type="EMBL" id="KAK4101012.1"/>
    </source>
</evidence>
<comment type="caution">
    <text evidence="3">The sequence shown here is derived from an EMBL/GenBank/DDBJ whole genome shotgun (WGS) entry which is preliminary data.</text>
</comment>
<keyword evidence="4" id="KW-1185">Reference proteome</keyword>
<dbReference type="EMBL" id="MU863637">
    <property type="protein sequence ID" value="KAK4101012.1"/>
    <property type="molecule type" value="Genomic_DNA"/>
</dbReference>
<dbReference type="SUPFAM" id="SSF58022">
    <property type="entry name" value="XRCC4, C-terminal oligomerization domain"/>
    <property type="match status" value="1"/>
</dbReference>
<feature type="compositionally biased region" description="Acidic residues" evidence="2">
    <location>
        <begin position="297"/>
        <end position="317"/>
    </location>
</feature>
<dbReference type="PANTHER" id="PTHR42067">
    <property type="entry name" value="YALI0C15378P"/>
    <property type="match status" value="1"/>
</dbReference>
<protein>
    <submittedName>
        <fullName evidence="3">Uncharacterized protein</fullName>
    </submittedName>
</protein>
<reference evidence="3" key="1">
    <citation type="journal article" date="2023" name="Mol. Phylogenet. Evol.">
        <title>Genome-scale phylogeny and comparative genomics of the fungal order Sordariales.</title>
        <authorList>
            <person name="Hensen N."/>
            <person name="Bonometti L."/>
            <person name="Westerberg I."/>
            <person name="Brannstrom I.O."/>
            <person name="Guillou S."/>
            <person name="Cros-Aarteil S."/>
            <person name="Calhoun S."/>
            <person name="Haridas S."/>
            <person name="Kuo A."/>
            <person name="Mondo S."/>
            <person name="Pangilinan J."/>
            <person name="Riley R."/>
            <person name="LaButti K."/>
            <person name="Andreopoulos B."/>
            <person name="Lipzen A."/>
            <person name="Chen C."/>
            <person name="Yan M."/>
            <person name="Daum C."/>
            <person name="Ng V."/>
            <person name="Clum A."/>
            <person name="Steindorff A."/>
            <person name="Ohm R.A."/>
            <person name="Martin F."/>
            <person name="Silar P."/>
            <person name="Natvig D.O."/>
            <person name="Lalanne C."/>
            <person name="Gautier V."/>
            <person name="Ament-Velasquez S.L."/>
            <person name="Kruys A."/>
            <person name="Hutchinson M.I."/>
            <person name="Powell A.J."/>
            <person name="Barry K."/>
            <person name="Miller A.N."/>
            <person name="Grigoriev I.V."/>
            <person name="Debuchy R."/>
            <person name="Gladieux P."/>
            <person name="Hiltunen Thoren M."/>
            <person name="Johannesson H."/>
        </authorList>
    </citation>
    <scope>NUCLEOTIDE SEQUENCE</scope>
    <source>
        <strain evidence="3">CBS 757.83</strain>
    </source>
</reference>
<accession>A0AAN6PZV3</accession>
<keyword evidence="1" id="KW-0175">Coiled coil</keyword>
<dbReference type="PANTHER" id="PTHR42067:SF1">
    <property type="entry name" value="MITOTIC APPARATUS PROTEIN P62"/>
    <property type="match status" value="1"/>
</dbReference>
<name>A0AAN6PZV3_9PEZI</name>
<gene>
    <name evidence="3" type="ORF">N658DRAFT_486391</name>
</gene>
<feature type="compositionally biased region" description="Basic and acidic residues" evidence="2">
    <location>
        <begin position="278"/>
        <end position="296"/>
    </location>
</feature>
<evidence type="ECO:0000256" key="1">
    <source>
        <dbReference type="SAM" id="Coils"/>
    </source>
</evidence>
<sequence>MVSSHIIRIPRTDEEGAFVLGEVTSSGSKPLNVKFVATEGEEPYVVKPFADGAHLVRHDRISELRASSSTCLPEEWEHILKTILLGGEPVEGIEAGAEANVGTSIVITVRRRVAGINQRLGSLTLNHKADEAIQLFDWCGAVALEREKFHETVAGEQAKVSDLEARITELRSQLDELTESKKAREAELLEKFCTLLNEKKVKIREQQRLLSTAQVDQSRLDAVRSSQGTRSKITEAPRPAPSRRAKRKALEDASGGGSSSDSDDGFEKVAPSADTMDVDPKPEPEATQKGKEFSESEDRETTDDDATASGSDAEEDEAPRQPSPPPKARQQPKPAPKGHVAASKAGKGKEVVIHPPRRALGKTTSNAATQKPAEGSETESDDEL</sequence>
<dbReference type="Proteomes" id="UP001305647">
    <property type="component" value="Unassembled WGS sequence"/>
</dbReference>